<dbReference type="Pfam" id="PF11528">
    <property type="entry name" value="DUF3224"/>
    <property type="match status" value="1"/>
</dbReference>
<gene>
    <name evidence="2" type="ORF">DFR68_110166</name>
</gene>
<dbReference type="Pfam" id="PF00561">
    <property type="entry name" value="Abhydrolase_1"/>
    <property type="match status" value="1"/>
</dbReference>
<dbReference type="Gene3D" id="2.40.350.10">
    <property type="entry name" value="SO1590-like"/>
    <property type="match status" value="1"/>
</dbReference>
<dbReference type="EMBL" id="QQAZ01000010">
    <property type="protein sequence ID" value="RDI46760.1"/>
    <property type="molecule type" value="Genomic_DNA"/>
</dbReference>
<evidence type="ECO:0000313" key="3">
    <source>
        <dbReference type="Proteomes" id="UP000255355"/>
    </source>
</evidence>
<evidence type="ECO:0000313" key="2">
    <source>
        <dbReference type="EMBL" id="RDI46760.1"/>
    </source>
</evidence>
<dbReference type="STRING" id="1210089.GCA_001613165_05618"/>
<comment type="caution">
    <text evidence="2">The sequence shown here is derived from an EMBL/GenBank/DDBJ whole genome shotgun (WGS) entry which is preliminary data.</text>
</comment>
<dbReference type="Gene3D" id="3.40.50.1820">
    <property type="entry name" value="alpha/beta hydrolase"/>
    <property type="match status" value="1"/>
</dbReference>
<organism evidence="2 3">
    <name type="scientific">Nocardia mexicana</name>
    <dbReference type="NCBI Taxonomy" id="279262"/>
    <lineage>
        <taxon>Bacteria</taxon>
        <taxon>Bacillati</taxon>
        <taxon>Actinomycetota</taxon>
        <taxon>Actinomycetes</taxon>
        <taxon>Mycobacteriales</taxon>
        <taxon>Nocardiaceae</taxon>
        <taxon>Nocardia</taxon>
    </lineage>
</organism>
<dbReference type="InterPro" id="IPR021607">
    <property type="entry name" value="DUF3224"/>
</dbReference>
<dbReference type="PANTHER" id="PTHR43194:SF2">
    <property type="entry name" value="PEROXISOMAL MEMBRANE PROTEIN LPX1"/>
    <property type="match status" value="1"/>
</dbReference>
<dbReference type="GO" id="GO:0003824">
    <property type="term" value="F:catalytic activity"/>
    <property type="evidence" value="ECO:0007669"/>
    <property type="project" value="UniProtKB-ARBA"/>
</dbReference>
<evidence type="ECO:0000259" key="1">
    <source>
        <dbReference type="Pfam" id="PF00561"/>
    </source>
</evidence>
<dbReference type="InterPro" id="IPR029058">
    <property type="entry name" value="AB_hydrolase_fold"/>
</dbReference>
<name>A0A370GTY4_9NOCA</name>
<sequence>MNATDTTGLIDVGDLRLYHERRGTGPALVLVHGGTVDGGFYDEVADLLADEFTVVTYDRRGNSRSPAPRHRGTDIPQQSADLAALIDTLGVAPATVWASSVGAVIALDLLCRRPDLVRTLIVHEPPLFSALDGPERVIRQLSDDTAAAIRQGGLSGALEAHARQELGAAFDRLSPKRRQRMFGNAEVFFTVELPGFLASMPDAAILAERLRGTRVPVFAAAASDSADGLLRTTAQWVADHAGNTLRELPGGHLPHVSEPVATAELIRSLATSRRNSEVPATQQETGVIMSDQQTGVAPQRESLGFTQPPGHTASAIRPAGAAPRGYAVRARVSGFNLVLPESFQQTEVAAADESGVSLVRYGMTEKFSGGVTGTGTASHVSVVRKDGTTTITGVERIVGTVDGRQGSFVITDAAYHDRYNMTHGRWTVVEGSGTGELAGLRGEGEFDVTLDGPTGPLSVYNLTYWFEDEDAQAS</sequence>
<reference evidence="2 3" key="1">
    <citation type="submission" date="2018-07" db="EMBL/GenBank/DDBJ databases">
        <title>Genomic Encyclopedia of Type Strains, Phase IV (KMG-IV): sequencing the most valuable type-strain genomes for metagenomic binning, comparative biology and taxonomic classification.</title>
        <authorList>
            <person name="Goeker M."/>
        </authorList>
    </citation>
    <scope>NUCLEOTIDE SEQUENCE [LARGE SCALE GENOMIC DNA]</scope>
    <source>
        <strain evidence="2 3">DSM 44952</strain>
    </source>
</reference>
<dbReference type="RefSeq" id="WP_068026073.1">
    <property type="nucleotide sequence ID" value="NZ_QQAZ01000010.1"/>
</dbReference>
<feature type="domain" description="AB hydrolase-1" evidence="1">
    <location>
        <begin position="26"/>
        <end position="187"/>
    </location>
</feature>
<dbReference type="SUPFAM" id="SSF159238">
    <property type="entry name" value="SO1590-like"/>
    <property type="match status" value="1"/>
</dbReference>
<proteinExistence type="predicted"/>
<dbReference type="PANTHER" id="PTHR43194">
    <property type="entry name" value="HYDROLASE ALPHA/BETA FOLD FAMILY"/>
    <property type="match status" value="1"/>
</dbReference>
<protein>
    <submittedName>
        <fullName evidence="2">Pimeloyl-ACP methyl ester carboxylesterase</fullName>
    </submittedName>
</protein>
<dbReference type="SUPFAM" id="SSF53474">
    <property type="entry name" value="alpha/beta-Hydrolases"/>
    <property type="match status" value="1"/>
</dbReference>
<dbReference type="InterPro" id="IPR000073">
    <property type="entry name" value="AB_hydrolase_1"/>
</dbReference>
<accession>A0A370GTY4</accession>
<dbReference type="AlphaFoldDB" id="A0A370GTY4"/>
<dbReference type="Proteomes" id="UP000255355">
    <property type="component" value="Unassembled WGS sequence"/>
</dbReference>
<keyword evidence="3" id="KW-1185">Reference proteome</keyword>
<dbReference type="OrthoDB" id="3210164at2"/>
<dbReference type="InterPro" id="IPR050228">
    <property type="entry name" value="Carboxylesterase_BioH"/>
</dbReference>
<dbReference type="InterPro" id="IPR023159">
    <property type="entry name" value="SO1590-like_sf"/>
</dbReference>